<dbReference type="FunFam" id="1.10.150.20:FF:000010">
    <property type="entry name" value="DNA polymerase lambda"/>
    <property type="match status" value="1"/>
</dbReference>
<dbReference type="FunFam" id="3.30.210.10:FF:000001">
    <property type="entry name" value="DNA polymerase lambda"/>
    <property type="match status" value="1"/>
</dbReference>
<dbReference type="EC" id="2.7.7.7" evidence="5"/>
<keyword evidence="11 23" id="KW-0479">Metal-binding</keyword>
<dbReference type="InterPro" id="IPR019843">
    <property type="entry name" value="DNA_pol-X_BS"/>
</dbReference>
<dbReference type="InterPro" id="IPR002008">
    <property type="entry name" value="DNA_pol_X_beta-like"/>
</dbReference>
<evidence type="ECO:0000256" key="13">
    <source>
        <dbReference type="ARBA" id="ARBA00022842"/>
    </source>
</evidence>
<evidence type="ECO:0000256" key="19">
    <source>
        <dbReference type="ARBA" id="ARBA00023242"/>
    </source>
</evidence>
<feature type="binding site" evidence="24">
    <location>
        <position position="469"/>
    </location>
    <ligand>
        <name>Mg(2+)</name>
        <dbReference type="ChEBI" id="CHEBI:18420"/>
    </ligand>
</feature>
<comment type="similarity">
    <text evidence="4 23">Belongs to the DNA polymerase type-X family.</text>
</comment>
<dbReference type="Pfam" id="PF14791">
    <property type="entry name" value="DNA_pol_B_thumb"/>
    <property type="match status" value="1"/>
</dbReference>
<keyword evidence="9 23" id="KW-0548">Nucleotidyltransferase</keyword>
<keyword evidence="13 23" id="KW-0460">Magnesium</keyword>
<feature type="active site" description="Nucleophile; Schiff-base intermediate with DNA; for 5'-dRP lyase activity" evidence="25">
    <location>
        <position position="289"/>
    </location>
</feature>
<reference evidence="28" key="1">
    <citation type="submission" date="2019-08" db="EMBL/GenBank/DDBJ databases">
        <title>The improved chromosome-level genome for the pearl oyster Pinctada fucata martensii using PacBio sequencing and Hi-C.</title>
        <authorList>
            <person name="Zheng Z."/>
        </authorList>
    </citation>
    <scope>NUCLEOTIDE SEQUENCE</scope>
    <source>
        <strain evidence="28">ZZ-2019</strain>
        <tissue evidence="28">Adductor muscle</tissue>
    </source>
</reference>
<dbReference type="Gene3D" id="1.10.150.20">
    <property type="entry name" value="5' to 3' exonuclease, C-terminal subdomain"/>
    <property type="match status" value="1"/>
</dbReference>
<dbReference type="GO" id="GO:0003677">
    <property type="term" value="F:DNA binding"/>
    <property type="evidence" value="ECO:0007669"/>
    <property type="project" value="UniProtKB-UniRule"/>
</dbReference>
<keyword evidence="17" id="KW-0464">Manganese</keyword>
<dbReference type="PIRSF" id="PIRSF000817">
    <property type="entry name" value="DNA_NT"/>
    <property type="match status" value="1"/>
</dbReference>
<evidence type="ECO:0000256" key="12">
    <source>
        <dbReference type="ARBA" id="ARBA00022763"/>
    </source>
</evidence>
<keyword evidence="12" id="KW-0227">DNA damage</keyword>
<evidence type="ECO:0000256" key="5">
    <source>
        <dbReference type="ARBA" id="ARBA00012417"/>
    </source>
</evidence>
<comment type="caution">
    <text evidence="28">The sequence shown here is derived from an EMBL/GenBank/DDBJ whole genome shotgun (WGS) entry which is preliminary data.</text>
</comment>
<feature type="binding site" evidence="24">
    <location>
        <position position="406"/>
    </location>
    <ligand>
        <name>Mg(2+)</name>
        <dbReference type="ChEBI" id="CHEBI:18420"/>
    </ligand>
</feature>
<dbReference type="InterPro" id="IPR029398">
    <property type="entry name" value="PolB_thumb"/>
</dbReference>
<dbReference type="PANTHER" id="PTHR11276:SF28">
    <property type="entry name" value="DNA POLYMERASE LAMBDA"/>
    <property type="match status" value="1"/>
</dbReference>
<dbReference type="Pfam" id="PF10391">
    <property type="entry name" value="DNA_pol_lambd_f"/>
    <property type="match status" value="1"/>
</dbReference>
<keyword evidence="29" id="KW-1185">Reference proteome</keyword>
<dbReference type="Pfam" id="PF14792">
    <property type="entry name" value="DNA_pol_B_palm"/>
    <property type="match status" value="1"/>
</dbReference>
<dbReference type="PANTHER" id="PTHR11276">
    <property type="entry name" value="DNA POLYMERASE TYPE-X FAMILY MEMBER"/>
    <property type="match status" value="1"/>
</dbReference>
<evidence type="ECO:0000256" key="21">
    <source>
        <dbReference type="ARBA" id="ARBA00054974"/>
    </source>
</evidence>
<feature type="compositionally biased region" description="Polar residues" evidence="26">
    <location>
        <begin position="217"/>
        <end position="229"/>
    </location>
</feature>
<comment type="subunit">
    <text evidence="22">Interacts with PCNA. Interacts with PAXX; promoting POLL recruitment to double-strand breaks (DSBs) and stimulation of the end-filling activity of POLL. Interacts with XRCC4; promoting POLL recruitment to double-strand breaks (DSBs) and stimulation of the end-filling activity of POLL. Interacts with NHEJ1/XLF; promoting POLL recruitment to double-strand breaks (DSBs) and stimulation of the end-filling activity of POLL.</text>
</comment>
<evidence type="ECO:0000256" key="2">
    <source>
        <dbReference type="ARBA" id="ARBA00001946"/>
    </source>
</evidence>
<dbReference type="Proteomes" id="UP001186944">
    <property type="component" value="Unassembled WGS sequence"/>
</dbReference>
<dbReference type="InterPro" id="IPR043519">
    <property type="entry name" value="NT_sf"/>
</dbReference>
<evidence type="ECO:0000256" key="23">
    <source>
        <dbReference type="PIRNR" id="PIRNR000817"/>
    </source>
</evidence>
<evidence type="ECO:0000313" key="29">
    <source>
        <dbReference type="Proteomes" id="UP001186944"/>
    </source>
</evidence>
<keyword evidence="16" id="KW-0234">DNA repair</keyword>
<protein>
    <recommendedName>
        <fullName evidence="6">DNA polymerase lambda</fullName>
        <ecNumber evidence="5">2.7.7.7</ecNumber>
    </recommendedName>
</protein>
<feature type="domain" description="BRCT" evidence="27">
    <location>
        <begin position="17"/>
        <end position="113"/>
    </location>
</feature>
<dbReference type="Gene3D" id="3.30.210.10">
    <property type="entry name" value="DNA polymerase, thumb domain"/>
    <property type="match status" value="1"/>
</dbReference>
<evidence type="ECO:0000256" key="15">
    <source>
        <dbReference type="ARBA" id="ARBA00023125"/>
    </source>
</evidence>
<dbReference type="PROSITE" id="PS00522">
    <property type="entry name" value="DNA_POLYMERASE_X"/>
    <property type="match status" value="1"/>
</dbReference>
<keyword evidence="10" id="KW-0235">DNA replication</keyword>
<dbReference type="GO" id="GO:0016829">
    <property type="term" value="F:lyase activity"/>
    <property type="evidence" value="ECO:0007669"/>
    <property type="project" value="UniProtKB-KW"/>
</dbReference>
<evidence type="ECO:0000256" key="1">
    <source>
        <dbReference type="ARBA" id="ARBA00001936"/>
    </source>
</evidence>
<dbReference type="EMBL" id="VSWD01000008">
    <property type="protein sequence ID" value="KAK3096066.1"/>
    <property type="molecule type" value="Genomic_DNA"/>
</dbReference>
<dbReference type="InterPro" id="IPR018944">
    <property type="entry name" value="DNA_pol_lambd_fingers_domain"/>
</dbReference>
<evidence type="ECO:0000256" key="3">
    <source>
        <dbReference type="ARBA" id="ARBA00004123"/>
    </source>
</evidence>
<comment type="subcellular location">
    <subcellularLocation>
        <location evidence="3 23">Nucleus</location>
    </subcellularLocation>
</comment>
<name>A0AA88YG09_PINIB</name>
<dbReference type="PRINTS" id="PR00870">
    <property type="entry name" value="DNAPOLXBETA"/>
</dbReference>
<evidence type="ECO:0000256" key="24">
    <source>
        <dbReference type="PIRSR" id="PIRSR000817-1"/>
    </source>
</evidence>
<feature type="binding site" evidence="24">
    <location>
        <position position="408"/>
    </location>
    <ligand>
        <name>Mg(2+)</name>
        <dbReference type="ChEBI" id="CHEBI:18420"/>
    </ligand>
</feature>
<keyword evidence="7" id="KW-0237">DNA synthesis</keyword>
<evidence type="ECO:0000256" key="16">
    <source>
        <dbReference type="ARBA" id="ARBA00023204"/>
    </source>
</evidence>
<dbReference type="GO" id="GO:0005634">
    <property type="term" value="C:nucleus"/>
    <property type="evidence" value="ECO:0007669"/>
    <property type="project" value="UniProtKB-SubCell"/>
</dbReference>
<comment type="cofactor">
    <cofactor evidence="2 24">
        <name>Mg(2+)</name>
        <dbReference type="ChEBI" id="CHEBI:18420"/>
    </cofactor>
</comment>
<evidence type="ECO:0000256" key="20">
    <source>
        <dbReference type="ARBA" id="ARBA00049244"/>
    </source>
</evidence>
<dbReference type="Gene3D" id="3.30.460.10">
    <property type="entry name" value="Beta Polymerase, domain 2"/>
    <property type="match status" value="1"/>
</dbReference>
<dbReference type="Gene3D" id="3.40.50.10190">
    <property type="entry name" value="BRCT domain"/>
    <property type="match status" value="1"/>
</dbReference>
<evidence type="ECO:0000256" key="25">
    <source>
        <dbReference type="PIRSR" id="PIRSR622312-50"/>
    </source>
</evidence>
<feature type="compositionally biased region" description="Low complexity" evidence="26">
    <location>
        <begin position="193"/>
        <end position="207"/>
    </location>
</feature>
<feature type="region of interest" description="Disordered" evidence="26">
    <location>
        <begin position="120"/>
        <end position="229"/>
    </location>
</feature>
<keyword evidence="14" id="KW-0239">DNA-directed DNA polymerase</keyword>
<dbReference type="SMART" id="SM00483">
    <property type="entry name" value="POLXc"/>
    <property type="match status" value="1"/>
</dbReference>
<dbReference type="InterPro" id="IPR001726">
    <property type="entry name" value="TdT/Mu"/>
</dbReference>
<dbReference type="GO" id="GO:0003887">
    <property type="term" value="F:DNA-directed DNA polymerase activity"/>
    <property type="evidence" value="ECO:0007669"/>
    <property type="project" value="UniProtKB-UniRule"/>
</dbReference>
<comment type="catalytic activity">
    <reaction evidence="20">
        <text>DNA(n) + a 2'-deoxyribonucleoside 5'-triphosphate = DNA(n+1) + diphosphate</text>
        <dbReference type="Rhea" id="RHEA:22508"/>
        <dbReference type="Rhea" id="RHEA-COMP:17339"/>
        <dbReference type="Rhea" id="RHEA-COMP:17340"/>
        <dbReference type="ChEBI" id="CHEBI:33019"/>
        <dbReference type="ChEBI" id="CHEBI:61560"/>
        <dbReference type="ChEBI" id="CHEBI:173112"/>
        <dbReference type="EC" id="2.7.7.7"/>
    </reaction>
</comment>
<accession>A0AA88YG09</accession>
<dbReference type="InterPro" id="IPR027421">
    <property type="entry name" value="DNA_pol_lamdba_lyase_dom_sf"/>
</dbReference>
<feature type="compositionally biased region" description="Polar residues" evidence="26">
    <location>
        <begin position="162"/>
        <end position="173"/>
    </location>
</feature>
<dbReference type="InterPro" id="IPR001357">
    <property type="entry name" value="BRCT_dom"/>
</dbReference>
<dbReference type="FunFam" id="3.30.460.10:FF:000020">
    <property type="entry name" value="DNA polymerase lambda"/>
    <property type="match status" value="1"/>
</dbReference>
<dbReference type="FunFam" id="1.10.150.110:FF:000004">
    <property type="entry name" value="DNA polymerase lambda"/>
    <property type="match status" value="1"/>
</dbReference>
<sequence>MPKKRNLPTSIQDEIKDTPSFMSDVNAYFLNAGIEKARLQIFKSQLSKFGGNVHEDVKSNTSHIIVSESMDGERLLKLMKWEEPPNNVHIVKSTWLSSCLKEKKIIDVTDYVLIIKINRKRKHSSSDEEEDNKNKEENKLPMSKFSWHFNKRPKSDGENDTKINPNQALLNSDSDYEPSDNEEKPNPDEEEMSTPGTSNNSTPNTSPQKVLPKGNWICSQSSKNPQVNNNQHITDKLEEMVQKYKSTNDQWRVFSYQKAIQVLKKQAKPITTWEQAKNLPGVGARLADKIWEIAESGDLRKLNELKSSEDIKVMELFTNVWGVGAHTARQWYQQGLRSLEDLQTKAGLNHQQKVGLKHYDDFLDRMSREEAAEIEDVVRKAAESLQEGIIAQACGSYRRGKKTCGDVDVLVTHPDGRSHKGIFGKLLAKLKSQGFLTDDLVTAEDNGNQKKYLGVCKLPGENRKYRRLDIIVVPYDEYACALVYFTGSAHFNRSLRHLAKKMGMSLSEHSLNTGVVRKGTEKVYEGRPVPTPTEESVFKVLGVPFRPPEERDH</sequence>
<dbReference type="GO" id="GO:0046872">
    <property type="term" value="F:metal ion binding"/>
    <property type="evidence" value="ECO:0007669"/>
    <property type="project" value="UniProtKB-UniRule"/>
</dbReference>
<comment type="function">
    <text evidence="21">DNA polymerase that functions in several pathways of DNA repair. Involved in base excision repair (BER) responsible for repair of lesions that give rise to abasic (AP) sites in DNA. Also contributes to DNA double-strand break repair by non-homologous end joining and homologous recombination. Has both template-dependent and template-independent (terminal transferase) DNA polymerase activities. Also has a 5'-deoxyribose-5-phosphate lyase (dRP lyase) activity.</text>
</comment>
<dbReference type="InterPro" id="IPR022312">
    <property type="entry name" value="DNA_pol_X"/>
</dbReference>
<dbReference type="Gene3D" id="1.10.150.110">
    <property type="entry name" value="DNA polymerase beta, N-terminal domain-like"/>
    <property type="match status" value="1"/>
</dbReference>
<dbReference type="PRINTS" id="PR00869">
    <property type="entry name" value="DNAPOLX"/>
</dbReference>
<evidence type="ECO:0000256" key="8">
    <source>
        <dbReference type="ARBA" id="ARBA00022679"/>
    </source>
</evidence>
<evidence type="ECO:0000256" key="11">
    <source>
        <dbReference type="ARBA" id="ARBA00022723"/>
    </source>
</evidence>
<dbReference type="PROSITE" id="PS50172">
    <property type="entry name" value="BRCT"/>
    <property type="match status" value="1"/>
</dbReference>
<dbReference type="InterPro" id="IPR028207">
    <property type="entry name" value="DNA_pol_B_palm_palm"/>
</dbReference>
<evidence type="ECO:0000256" key="9">
    <source>
        <dbReference type="ARBA" id="ARBA00022695"/>
    </source>
</evidence>
<evidence type="ECO:0000256" key="22">
    <source>
        <dbReference type="ARBA" id="ARBA00061803"/>
    </source>
</evidence>
<dbReference type="SMART" id="SM00292">
    <property type="entry name" value="BRCT"/>
    <property type="match status" value="1"/>
</dbReference>
<dbReference type="Pfam" id="PF00533">
    <property type="entry name" value="BRCT"/>
    <property type="match status" value="1"/>
</dbReference>
<proteinExistence type="inferred from homology"/>
<dbReference type="GO" id="GO:0006303">
    <property type="term" value="P:double-strand break repair via nonhomologous end joining"/>
    <property type="evidence" value="ECO:0007669"/>
    <property type="project" value="TreeGrafter"/>
</dbReference>
<dbReference type="InterPro" id="IPR002054">
    <property type="entry name" value="DNA-dir_DNA_pol_X"/>
</dbReference>
<keyword evidence="19 23" id="KW-0539">Nucleus</keyword>
<keyword evidence="8 23" id="KW-0808">Transferase</keyword>
<evidence type="ECO:0000256" key="17">
    <source>
        <dbReference type="ARBA" id="ARBA00023211"/>
    </source>
</evidence>
<evidence type="ECO:0000256" key="14">
    <source>
        <dbReference type="ARBA" id="ARBA00022932"/>
    </source>
</evidence>
<dbReference type="AlphaFoldDB" id="A0AA88YG09"/>
<dbReference type="SUPFAM" id="SSF47802">
    <property type="entry name" value="DNA polymerase beta, N-terminal domain-like"/>
    <property type="match status" value="1"/>
</dbReference>
<organism evidence="28 29">
    <name type="scientific">Pinctada imbricata</name>
    <name type="common">Atlantic pearl-oyster</name>
    <name type="synonym">Pinctada martensii</name>
    <dbReference type="NCBI Taxonomy" id="66713"/>
    <lineage>
        <taxon>Eukaryota</taxon>
        <taxon>Metazoa</taxon>
        <taxon>Spiralia</taxon>
        <taxon>Lophotrochozoa</taxon>
        <taxon>Mollusca</taxon>
        <taxon>Bivalvia</taxon>
        <taxon>Autobranchia</taxon>
        <taxon>Pteriomorphia</taxon>
        <taxon>Pterioida</taxon>
        <taxon>Pterioidea</taxon>
        <taxon>Pteriidae</taxon>
        <taxon>Pinctada</taxon>
    </lineage>
</organism>
<dbReference type="SUPFAM" id="SSF81301">
    <property type="entry name" value="Nucleotidyltransferase"/>
    <property type="match status" value="1"/>
</dbReference>
<gene>
    <name evidence="28" type="ORF">FSP39_022699</name>
</gene>
<dbReference type="InterPro" id="IPR037160">
    <property type="entry name" value="DNA_Pol_thumb_sf"/>
</dbReference>
<dbReference type="FunFam" id="3.40.50.10190:FF:000031">
    <property type="entry name" value="DNA polymerase"/>
    <property type="match status" value="1"/>
</dbReference>
<evidence type="ECO:0000313" key="28">
    <source>
        <dbReference type="EMBL" id="KAK3096066.1"/>
    </source>
</evidence>
<dbReference type="SUPFAM" id="SSF52113">
    <property type="entry name" value="BRCT domain"/>
    <property type="match status" value="1"/>
</dbReference>
<dbReference type="Pfam" id="PF14716">
    <property type="entry name" value="HHH_8"/>
    <property type="match status" value="1"/>
</dbReference>
<keyword evidence="15" id="KW-0238">DNA-binding</keyword>
<evidence type="ECO:0000256" key="6">
    <source>
        <dbReference type="ARBA" id="ARBA00016513"/>
    </source>
</evidence>
<evidence type="ECO:0000256" key="4">
    <source>
        <dbReference type="ARBA" id="ARBA00008323"/>
    </source>
</evidence>
<dbReference type="InterPro" id="IPR036420">
    <property type="entry name" value="BRCT_dom_sf"/>
</dbReference>
<dbReference type="CDD" id="cd00141">
    <property type="entry name" value="NT_POLXc"/>
    <property type="match status" value="1"/>
</dbReference>
<evidence type="ECO:0000256" key="18">
    <source>
        <dbReference type="ARBA" id="ARBA00023239"/>
    </source>
</evidence>
<evidence type="ECO:0000259" key="27">
    <source>
        <dbReference type="PROSITE" id="PS50172"/>
    </source>
</evidence>
<evidence type="ECO:0000256" key="10">
    <source>
        <dbReference type="ARBA" id="ARBA00022705"/>
    </source>
</evidence>
<evidence type="ECO:0000256" key="26">
    <source>
        <dbReference type="SAM" id="MobiDB-lite"/>
    </source>
</evidence>
<evidence type="ECO:0000256" key="7">
    <source>
        <dbReference type="ARBA" id="ARBA00022634"/>
    </source>
</evidence>
<dbReference type="GO" id="GO:0006260">
    <property type="term" value="P:DNA replication"/>
    <property type="evidence" value="ECO:0007669"/>
    <property type="project" value="UniProtKB-KW"/>
</dbReference>
<comment type="cofactor">
    <cofactor evidence="1">
        <name>Mn(2+)</name>
        <dbReference type="ChEBI" id="CHEBI:29035"/>
    </cofactor>
</comment>
<keyword evidence="18" id="KW-0456">Lyase</keyword>
<dbReference type="SUPFAM" id="SSF81585">
    <property type="entry name" value="PsbU/PolX domain-like"/>
    <property type="match status" value="1"/>
</dbReference>
<dbReference type="InterPro" id="IPR010996">
    <property type="entry name" value="HHH_MUS81"/>
</dbReference>